<name>A0AAY5KA75_ESOLU</name>
<dbReference type="Pfam" id="PF17917">
    <property type="entry name" value="RT_RNaseH"/>
    <property type="match status" value="1"/>
</dbReference>
<feature type="domain" description="Integrase catalytic" evidence="9">
    <location>
        <begin position="297"/>
        <end position="450"/>
    </location>
</feature>
<dbReference type="SUPFAM" id="SSF53098">
    <property type="entry name" value="Ribonuclease H-like"/>
    <property type="match status" value="1"/>
</dbReference>
<dbReference type="InterPro" id="IPR041373">
    <property type="entry name" value="RT_RNaseH"/>
</dbReference>
<dbReference type="Proteomes" id="UP000265140">
    <property type="component" value="Chromosome 11"/>
</dbReference>
<evidence type="ECO:0000313" key="10">
    <source>
        <dbReference type="Ensembl" id="ENSELUP00000086094.1"/>
    </source>
</evidence>
<dbReference type="GO" id="GO:0003676">
    <property type="term" value="F:nucleic acid binding"/>
    <property type="evidence" value="ECO:0007669"/>
    <property type="project" value="InterPro"/>
</dbReference>
<dbReference type="GO" id="GO:0015074">
    <property type="term" value="P:DNA integration"/>
    <property type="evidence" value="ECO:0007669"/>
    <property type="project" value="InterPro"/>
</dbReference>
<dbReference type="SUPFAM" id="SSF56672">
    <property type="entry name" value="DNA/RNA polymerases"/>
    <property type="match status" value="1"/>
</dbReference>
<keyword evidence="3" id="KW-0540">Nuclease</keyword>
<dbReference type="GO" id="GO:0004519">
    <property type="term" value="F:endonuclease activity"/>
    <property type="evidence" value="ECO:0007669"/>
    <property type="project" value="UniProtKB-KW"/>
</dbReference>
<keyword evidence="11" id="KW-1185">Reference proteome</keyword>
<feature type="region of interest" description="Disordered" evidence="8">
    <location>
        <begin position="555"/>
        <end position="601"/>
    </location>
</feature>
<dbReference type="GO" id="GO:0003964">
    <property type="term" value="F:RNA-directed DNA polymerase activity"/>
    <property type="evidence" value="ECO:0007669"/>
    <property type="project" value="UniProtKB-KW"/>
</dbReference>
<dbReference type="InterPro" id="IPR036397">
    <property type="entry name" value="RNaseH_sf"/>
</dbReference>
<evidence type="ECO:0000256" key="5">
    <source>
        <dbReference type="ARBA" id="ARBA00022801"/>
    </source>
</evidence>
<keyword evidence="2" id="KW-0548">Nucleotidyltransferase</keyword>
<dbReference type="InterPro" id="IPR050951">
    <property type="entry name" value="Retrovirus_Pol_polyprotein"/>
</dbReference>
<organism evidence="10 11">
    <name type="scientific">Esox lucius</name>
    <name type="common">Northern pike</name>
    <dbReference type="NCBI Taxonomy" id="8010"/>
    <lineage>
        <taxon>Eukaryota</taxon>
        <taxon>Metazoa</taxon>
        <taxon>Chordata</taxon>
        <taxon>Craniata</taxon>
        <taxon>Vertebrata</taxon>
        <taxon>Euteleostomi</taxon>
        <taxon>Actinopterygii</taxon>
        <taxon>Neopterygii</taxon>
        <taxon>Teleostei</taxon>
        <taxon>Protacanthopterygii</taxon>
        <taxon>Esociformes</taxon>
        <taxon>Esocidae</taxon>
        <taxon>Esox</taxon>
    </lineage>
</organism>
<dbReference type="PANTHER" id="PTHR37984">
    <property type="entry name" value="PROTEIN CBG26694"/>
    <property type="match status" value="1"/>
</dbReference>
<evidence type="ECO:0000256" key="4">
    <source>
        <dbReference type="ARBA" id="ARBA00022759"/>
    </source>
</evidence>
<feature type="region of interest" description="Disordered" evidence="8">
    <location>
        <begin position="452"/>
        <end position="474"/>
    </location>
</feature>
<dbReference type="InterPro" id="IPR041588">
    <property type="entry name" value="Integrase_H2C2"/>
</dbReference>
<dbReference type="CDD" id="cd09274">
    <property type="entry name" value="RNase_HI_RT_Ty3"/>
    <property type="match status" value="1"/>
</dbReference>
<sequence>MAYYDQKKKSTLLVDASPVGLGAILSQPDADSSSNKVIAYASRALKAVEQRYSQTESKALAIIWACEHFHLYLYGSHFIVITDHKPLELIFNNPRASSPARLERWRLRLQQYTFTVQYKPGKDNPADYMSRHPVDGQHTDNCSGNAEQHINFIIDNTVPKAMTLDEVRHETMKDPVLQTVIKELKGKAWTHLKQTMPDACHAKLKAFHKLRHELTVNASQDIVLRGNRLILPTSLYQKAIQLAHVGHMGIVKTKQLIREKVWFPGIDAEVEKAVQGCIPCQAATLQHHSEPLNMSDLPIEPWSEVSVDFTGPFPSGDYLLVVVDDHSRYPEVQIVKSTAATAVIHKLDKIFSTFGIPKIVKTDNGPPFNSHCFADFSSHLGFKHRKITPYWPKANGEVERFMRTLKKTVMTSNAESKPWKQCLYSFLRNYRATPHGTTQKSPAELLFGRKINTTLPSNPQDTQKTDLSNTDHVAKQRMKRYADLRNRAKESSIKTGDVVLCRQLSTGMLSTPYEIKPYKVIKVKGSMVTASRSGRCITRNSSFFKRLPSHLSVEQNKLTDDEDDVRGQAPHSDVFQDNIPQSTRNTTAGPKHYDFSHNPRYDLRPNRRATRCLIEEM</sequence>
<reference evidence="10 11" key="1">
    <citation type="submission" date="2020-02" db="EMBL/GenBank/DDBJ databases">
        <title>Esox lucius (northern pike) genome, fEsoLuc1, primary haplotype.</title>
        <authorList>
            <person name="Myers G."/>
            <person name="Karagic N."/>
            <person name="Meyer A."/>
            <person name="Pippel M."/>
            <person name="Reichard M."/>
            <person name="Winkler S."/>
            <person name="Tracey A."/>
            <person name="Sims Y."/>
            <person name="Howe K."/>
            <person name="Rhie A."/>
            <person name="Formenti G."/>
            <person name="Durbin R."/>
            <person name="Fedrigo O."/>
            <person name="Jarvis E.D."/>
        </authorList>
    </citation>
    <scope>NUCLEOTIDE SEQUENCE [LARGE SCALE GENOMIC DNA]</scope>
</reference>
<dbReference type="Ensembl" id="ENSELUT00000111532.1">
    <property type="protein sequence ID" value="ENSELUP00000086094.1"/>
    <property type="gene ID" value="ENSELUG00000045005.1"/>
</dbReference>
<feature type="compositionally biased region" description="Polar residues" evidence="8">
    <location>
        <begin position="578"/>
        <end position="588"/>
    </location>
</feature>
<evidence type="ECO:0000256" key="2">
    <source>
        <dbReference type="ARBA" id="ARBA00022695"/>
    </source>
</evidence>
<evidence type="ECO:0000256" key="6">
    <source>
        <dbReference type="ARBA" id="ARBA00022918"/>
    </source>
</evidence>
<dbReference type="FunFam" id="1.10.340.70:FF:000003">
    <property type="entry name" value="Protein CBG25708"/>
    <property type="match status" value="1"/>
</dbReference>
<evidence type="ECO:0000256" key="3">
    <source>
        <dbReference type="ARBA" id="ARBA00022722"/>
    </source>
</evidence>
<dbReference type="Pfam" id="PF17921">
    <property type="entry name" value="Integrase_H2C2"/>
    <property type="match status" value="1"/>
</dbReference>
<evidence type="ECO:0000259" key="9">
    <source>
        <dbReference type="PROSITE" id="PS50994"/>
    </source>
</evidence>
<proteinExistence type="predicted"/>
<dbReference type="Gene3D" id="1.10.340.70">
    <property type="match status" value="1"/>
</dbReference>
<dbReference type="FunFam" id="3.10.20.370:FF:000001">
    <property type="entry name" value="Retrovirus-related Pol polyprotein from transposon 17.6-like protein"/>
    <property type="match status" value="1"/>
</dbReference>
<evidence type="ECO:0000256" key="8">
    <source>
        <dbReference type="SAM" id="MobiDB-lite"/>
    </source>
</evidence>
<dbReference type="PROSITE" id="PS50994">
    <property type="entry name" value="INTEGRASE"/>
    <property type="match status" value="1"/>
</dbReference>
<dbReference type="FunFam" id="3.30.420.10:FF:000063">
    <property type="entry name" value="Retrovirus-related Pol polyprotein from transposon 297-like Protein"/>
    <property type="match status" value="1"/>
</dbReference>
<dbReference type="Pfam" id="PF00665">
    <property type="entry name" value="rve"/>
    <property type="match status" value="1"/>
</dbReference>
<reference evidence="10" key="2">
    <citation type="submission" date="2025-05" db="UniProtKB">
        <authorList>
            <consortium name="Ensembl"/>
        </authorList>
    </citation>
    <scope>IDENTIFICATION</scope>
</reference>
<feature type="compositionally biased region" description="Basic and acidic residues" evidence="8">
    <location>
        <begin position="591"/>
        <end position="601"/>
    </location>
</feature>
<protein>
    <recommendedName>
        <fullName evidence="7">Gypsy retrotransposon integrase-like protein 1</fullName>
    </recommendedName>
</protein>
<dbReference type="Ensembl" id="ENSELUT00000089392.1">
    <property type="protein sequence ID" value="ENSELUP00000080619.1"/>
    <property type="gene ID" value="ENSELUG00000045005.1"/>
</dbReference>
<dbReference type="InterPro" id="IPR012337">
    <property type="entry name" value="RNaseH-like_sf"/>
</dbReference>
<dbReference type="Gene3D" id="3.30.420.10">
    <property type="entry name" value="Ribonuclease H-like superfamily/Ribonuclease H"/>
    <property type="match status" value="1"/>
</dbReference>
<accession>A0AAY5KA75</accession>
<feature type="compositionally biased region" description="Polar residues" evidence="8">
    <location>
        <begin position="452"/>
        <end position="471"/>
    </location>
</feature>
<evidence type="ECO:0000313" key="11">
    <source>
        <dbReference type="Proteomes" id="UP000265140"/>
    </source>
</evidence>
<dbReference type="Gene3D" id="3.10.20.370">
    <property type="match status" value="1"/>
</dbReference>
<dbReference type="GO" id="GO:0016787">
    <property type="term" value="F:hydrolase activity"/>
    <property type="evidence" value="ECO:0007669"/>
    <property type="project" value="UniProtKB-KW"/>
</dbReference>
<keyword evidence="5" id="KW-0378">Hydrolase</keyword>
<evidence type="ECO:0000256" key="1">
    <source>
        <dbReference type="ARBA" id="ARBA00022679"/>
    </source>
</evidence>
<dbReference type="InterPro" id="IPR043502">
    <property type="entry name" value="DNA/RNA_pol_sf"/>
</dbReference>
<keyword evidence="1" id="KW-0808">Transferase</keyword>
<keyword evidence="4" id="KW-0255">Endonuclease</keyword>
<keyword evidence="6" id="KW-0695">RNA-directed DNA polymerase</keyword>
<dbReference type="AlphaFoldDB" id="A0AAY5KA75"/>
<dbReference type="GeneTree" id="ENSGT00940000169923"/>
<dbReference type="InterPro" id="IPR001584">
    <property type="entry name" value="Integrase_cat-core"/>
</dbReference>
<evidence type="ECO:0000256" key="7">
    <source>
        <dbReference type="ARBA" id="ARBA00039658"/>
    </source>
</evidence>
<dbReference type="PANTHER" id="PTHR37984:SF11">
    <property type="entry name" value="INTEGRASE CATALYTIC DOMAIN-CONTAINING PROTEIN"/>
    <property type="match status" value="1"/>
</dbReference>